<evidence type="ECO:0000313" key="1">
    <source>
        <dbReference type="EMBL" id="MDN0069775.1"/>
    </source>
</evidence>
<comment type="caution">
    <text evidence="1">The sequence shown here is derived from an EMBL/GenBank/DDBJ whole genome shotgun (WGS) entry which is preliminary data.</text>
</comment>
<name>A0AAW7JRI8_9ACTN</name>
<reference evidence="1" key="1">
    <citation type="submission" date="2023-06" db="EMBL/GenBank/DDBJ databases">
        <authorList>
            <person name="Zeman M."/>
            <person name="Kubasova T."/>
            <person name="Jahodarova E."/>
            <person name="Nykrynova M."/>
            <person name="Rychlik I."/>
        </authorList>
    </citation>
    <scope>NUCLEOTIDE SEQUENCE</scope>
    <source>
        <strain evidence="1">15_COKtk</strain>
    </source>
</reference>
<reference evidence="1" key="2">
    <citation type="submission" date="2023-08" db="EMBL/GenBank/DDBJ databases">
        <title>Identification and characterization of horizontal gene transfer across gut microbiota members of farm animals based on homology search.</title>
        <authorList>
            <person name="Schwarzerova J."/>
            <person name="Nykrynova M."/>
            <person name="Jureckova K."/>
            <person name="Cejkova D."/>
            <person name="Rychlik I."/>
        </authorList>
    </citation>
    <scope>NUCLEOTIDE SEQUENCE</scope>
    <source>
        <strain evidence="1">15_COKtk</strain>
    </source>
</reference>
<gene>
    <name evidence="1" type="ORF">QVN40_08715</name>
</gene>
<dbReference type="AlphaFoldDB" id="A0AAW7JRI8"/>
<evidence type="ECO:0000313" key="2">
    <source>
        <dbReference type="Proteomes" id="UP001168505"/>
    </source>
</evidence>
<dbReference type="EMBL" id="JAUEIR010000007">
    <property type="protein sequence ID" value="MDN0069775.1"/>
    <property type="molecule type" value="Genomic_DNA"/>
</dbReference>
<accession>A0AAW7JRI8</accession>
<dbReference type="RefSeq" id="WP_289827402.1">
    <property type="nucleotide sequence ID" value="NZ_JAUEIR010000007.1"/>
</dbReference>
<proteinExistence type="predicted"/>
<dbReference type="Proteomes" id="UP001168505">
    <property type="component" value="Unassembled WGS sequence"/>
</dbReference>
<sequence length="72" mass="7919">MYIEFGAIFACPSLTGATPLNKSPVESCGFVEGCGAWGETALKNRTKLNLPSWWVLFGTDFYAQDFLIPARL</sequence>
<protein>
    <submittedName>
        <fullName evidence="1">Uncharacterized protein</fullName>
    </submittedName>
</protein>
<organism evidence="1 2">
    <name type="scientific">Collinsella ihumii</name>
    <dbReference type="NCBI Taxonomy" id="1720204"/>
    <lineage>
        <taxon>Bacteria</taxon>
        <taxon>Bacillati</taxon>
        <taxon>Actinomycetota</taxon>
        <taxon>Coriobacteriia</taxon>
        <taxon>Coriobacteriales</taxon>
        <taxon>Coriobacteriaceae</taxon>
        <taxon>Collinsella</taxon>
    </lineage>
</organism>